<evidence type="ECO:0000313" key="2">
    <source>
        <dbReference type="Proteomes" id="UP000245765"/>
    </source>
</evidence>
<reference evidence="2" key="1">
    <citation type="submission" date="2018-05" db="EMBL/GenBank/DDBJ databases">
        <authorList>
            <person name="Du Z."/>
            <person name="Wang X."/>
        </authorList>
    </citation>
    <scope>NUCLEOTIDE SEQUENCE [LARGE SCALE GENOMIC DNA]</scope>
    <source>
        <strain evidence="2">CQN31</strain>
    </source>
</reference>
<proteinExistence type="predicted"/>
<organism evidence="1 2">
    <name type="scientific">Falsiroseomonas bella</name>
    <dbReference type="NCBI Taxonomy" id="2184016"/>
    <lineage>
        <taxon>Bacteria</taxon>
        <taxon>Pseudomonadati</taxon>
        <taxon>Pseudomonadota</taxon>
        <taxon>Alphaproteobacteria</taxon>
        <taxon>Acetobacterales</taxon>
        <taxon>Roseomonadaceae</taxon>
        <taxon>Falsiroseomonas</taxon>
    </lineage>
</organism>
<gene>
    <name evidence="1" type="ORF">DFH01_23740</name>
</gene>
<protein>
    <recommendedName>
        <fullName evidence="3">Acyl-CoA transferase</fullName>
    </recommendedName>
</protein>
<dbReference type="AlphaFoldDB" id="A0A317F9C1"/>
<keyword evidence="2" id="KW-1185">Reference proteome</keyword>
<evidence type="ECO:0000313" key="1">
    <source>
        <dbReference type="EMBL" id="PWS34559.1"/>
    </source>
</evidence>
<dbReference type="EMBL" id="QGNA01000006">
    <property type="protein sequence ID" value="PWS34559.1"/>
    <property type="molecule type" value="Genomic_DNA"/>
</dbReference>
<comment type="caution">
    <text evidence="1">The sequence shown here is derived from an EMBL/GenBank/DDBJ whole genome shotgun (WGS) entry which is preliminary data.</text>
</comment>
<name>A0A317F9C1_9PROT</name>
<dbReference type="Proteomes" id="UP000245765">
    <property type="component" value="Unassembled WGS sequence"/>
</dbReference>
<evidence type="ECO:0008006" key="3">
    <source>
        <dbReference type="Google" id="ProtNLM"/>
    </source>
</evidence>
<dbReference type="RefSeq" id="WP_109873010.1">
    <property type="nucleotide sequence ID" value="NZ_QGNA01000006.1"/>
</dbReference>
<dbReference type="OrthoDB" id="7205837at2"/>
<sequence length="148" mass="15224">MSKRETAIAALRDVLTTGLAARSPAPLVLRAETIPQRIPLGGLVVLRDGDTVDETAILSPLSWAIEHRAEVEVTVAGATPAARTALLDALLVAIGDAITADRTLGGAVDWAQPGAAEFQDTEFEGAAAARSALVPVTLWFTTAGSALA</sequence>
<accession>A0A317F9C1</accession>